<protein>
    <submittedName>
        <fullName evidence="6">Uncharacterized protein</fullName>
    </submittedName>
</protein>
<accession>A0AAE2C5I7</accession>
<dbReference type="InterPro" id="IPR036638">
    <property type="entry name" value="HLH_DNA-bd_sf"/>
</dbReference>
<reference evidence="6" key="2">
    <citation type="journal article" date="2024" name="Plant">
        <title>Genomic evolution and insights into agronomic trait innovations of Sesamum species.</title>
        <authorList>
            <person name="Miao H."/>
            <person name="Wang L."/>
            <person name="Qu L."/>
            <person name="Liu H."/>
            <person name="Sun Y."/>
            <person name="Le M."/>
            <person name="Wang Q."/>
            <person name="Wei S."/>
            <person name="Zheng Y."/>
            <person name="Lin W."/>
            <person name="Duan Y."/>
            <person name="Cao H."/>
            <person name="Xiong S."/>
            <person name="Wang X."/>
            <person name="Wei L."/>
            <person name="Li C."/>
            <person name="Ma Q."/>
            <person name="Ju M."/>
            <person name="Zhao R."/>
            <person name="Li G."/>
            <person name="Mu C."/>
            <person name="Tian Q."/>
            <person name="Mei H."/>
            <person name="Zhang T."/>
            <person name="Gao T."/>
            <person name="Zhang H."/>
        </authorList>
    </citation>
    <scope>NUCLEOTIDE SEQUENCE</scope>
    <source>
        <strain evidence="6">K16</strain>
    </source>
</reference>
<keyword evidence="3" id="KW-0804">Transcription</keyword>
<evidence type="ECO:0000256" key="2">
    <source>
        <dbReference type="ARBA" id="ARBA00023015"/>
    </source>
</evidence>
<dbReference type="PANTHER" id="PTHR33124">
    <property type="entry name" value="TRANSCRIPTION FACTOR IBH1-LIKE 1"/>
    <property type="match status" value="1"/>
</dbReference>
<evidence type="ECO:0000256" key="4">
    <source>
        <dbReference type="ARBA" id="ARBA00023242"/>
    </source>
</evidence>
<evidence type="ECO:0000256" key="5">
    <source>
        <dbReference type="SAM" id="MobiDB-lite"/>
    </source>
</evidence>
<keyword evidence="7" id="KW-1185">Reference proteome</keyword>
<dbReference type="GO" id="GO:0005634">
    <property type="term" value="C:nucleus"/>
    <property type="evidence" value="ECO:0007669"/>
    <property type="project" value="UniProtKB-SubCell"/>
</dbReference>
<dbReference type="GO" id="GO:0006355">
    <property type="term" value="P:regulation of DNA-templated transcription"/>
    <property type="evidence" value="ECO:0007669"/>
    <property type="project" value="InterPro"/>
</dbReference>
<feature type="region of interest" description="Disordered" evidence="5">
    <location>
        <begin position="1"/>
        <end position="45"/>
    </location>
</feature>
<dbReference type="CDD" id="cd11444">
    <property type="entry name" value="bHLH_AtIBH1_like"/>
    <property type="match status" value="1"/>
</dbReference>
<dbReference type="Proteomes" id="UP001289374">
    <property type="component" value="Unassembled WGS sequence"/>
</dbReference>
<dbReference type="GO" id="GO:0046983">
    <property type="term" value="F:protein dimerization activity"/>
    <property type="evidence" value="ECO:0007669"/>
    <property type="project" value="InterPro"/>
</dbReference>
<evidence type="ECO:0000256" key="3">
    <source>
        <dbReference type="ARBA" id="ARBA00023163"/>
    </source>
</evidence>
<dbReference type="InterPro" id="IPR044549">
    <property type="entry name" value="bHLH_AtIBH1-like"/>
</dbReference>
<dbReference type="PANTHER" id="PTHR33124:SF57">
    <property type="entry name" value="TRANSCRIPTION FACTOR UPBEAT-LIKE PROTEIN"/>
    <property type="match status" value="1"/>
</dbReference>
<comment type="subcellular location">
    <subcellularLocation>
        <location evidence="1">Nucleus</location>
    </subcellularLocation>
</comment>
<name>A0AAE2C5I7_9LAMI</name>
<dbReference type="EMBL" id="JACGWL010000001">
    <property type="protein sequence ID" value="KAK4409848.1"/>
    <property type="molecule type" value="Genomic_DNA"/>
</dbReference>
<organism evidence="6 7">
    <name type="scientific">Sesamum angolense</name>
    <dbReference type="NCBI Taxonomy" id="2727404"/>
    <lineage>
        <taxon>Eukaryota</taxon>
        <taxon>Viridiplantae</taxon>
        <taxon>Streptophyta</taxon>
        <taxon>Embryophyta</taxon>
        <taxon>Tracheophyta</taxon>
        <taxon>Spermatophyta</taxon>
        <taxon>Magnoliopsida</taxon>
        <taxon>eudicotyledons</taxon>
        <taxon>Gunneridae</taxon>
        <taxon>Pentapetalae</taxon>
        <taxon>asterids</taxon>
        <taxon>lamiids</taxon>
        <taxon>Lamiales</taxon>
        <taxon>Pedaliaceae</taxon>
        <taxon>Sesamum</taxon>
    </lineage>
</organism>
<evidence type="ECO:0000313" key="7">
    <source>
        <dbReference type="Proteomes" id="UP001289374"/>
    </source>
</evidence>
<comment type="caution">
    <text evidence="6">The sequence shown here is derived from an EMBL/GenBank/DDBJ whole genome shotgun (WGS) entry which is preliminary data.</text>
</comment>
<dbReference type="GO" id="GO:0000976">
    <property type="term" value="F:transcription cis-regulatory region binding"/>
    <property type="evidence" value="ECO:0007669"/>
    <property type="project" value="UniProtKB-ARBA"/>
</dbReference>
<evidence type="ECO:0000256" key="1">
    <source>
        <dbReference type="ARBA" id="ARBA00004123"/>
    </source>
</evidence>
<proteinExistence type="predicted"/>
<dbReference type="InterPro" id="IPR044660">
    <property type="entry name" value="IBH1-like"/>
</dbReference>
<reference evidence="6" key="1">
    <citation type="submission" date="2020-06" db="EMBL/GenBank/DDBJ databases">
        <authorList>
            <person name="Li T."/>
            <person name="Hu X."/>
            <person name="Zhang T."/>
            <person name="Song X."/>
            <person name="Zhang H."/>
            <person name="Dai N."/>
            <person name="Sheng W."/>
            <person name="Hou X."/>
            <person name="Wei L."/>
        </authorList>
    </citation>
    <scope>NUCLEOTIDE SEQUENCE</scope>
    <source>
        <strain evidence="6">K16</strain>
        <tissue evidence="6">Leaf</tissue>
    </source>
</reference>
<keyword evidence="4" id="KW-0539">Nucleus</keyword>
<evidence type="ECO:0000313" key="6">
    <source>
        <dbReference type="EMBL" id="KAK4409848.1"/>
    </source>
</evidence>
<dbReference type="AlphaFoldDB" id="A0AAE2C5I7"/>
<dbReference type="SUPFAM" id="SSF47459">
    <property type="entry name" value="HLH, helix-loop-helix DNA-binding domain"/>
    <property type="match status" value="1"/>
</dbReference>
<keyword evidence="2" id="KW-0805">Transcription regulation</keyword>
<sequence>MGSKPRISTAMASVRRLRRKPSYSSRRLSKLPESRHRVGGGPSVSDKLEALKSLIPSEKKELKPDQLFQETADYIVLLKTQVFVLQKLIDFYGSQPQENPNAV</sequence>
<gene>
    <name evidence="6" type="ORF">Sango_0057800</name>
</gene>